<keyword evidence="7" id="KW-1185">Reference proteome</keyword>
<evidence type="ECO:0000256" key="2">
    <source>
        <dbReference type="ARBA" id="ARBA00006906"/>
    </source>
</evidence>
<evidence type="ECO:0000256" key="1">
    <source>
        <dbReference type="ARBA" id="ARBA00004761"/>
    </source>
</evidence>
<protein>
    <submittedName>
        <fullName evidence="6">Bifunctional 4-hydroxy-2-oxoglutarate aldolase/2-dehydro-3-deoxy-phosphogluconate aldolase</fullName>
    </submittedName>
</protein>
<dbReference type="InterPro" id="IPR013785">
    <property type="entry name" value="Aldolase_TIM"/>
</dbReference>
<dbReference type="PANTHER" id="PTHR30246">
    <property type="entry name" value="2-KETO-3-DEOXY-6-PHOSPHOGLUCONATE ALDOLASE"/>
    <property type="match status" value="1"/>
</dbReference>
<name>A0ABV8Q187_9MICO</name>
<keyword evidence="5" id="KW-0119">Carbohydrate metabolism</keyword>
<comment type="subunit">
    <text evidence="3">Homotrimer.</text>
</comment>
<dbReference type="SUPFAM" id="SSF51569">
    <property type="entry name" value="Aldolase"/>
    <property type="match status" value="1"/>
</dbReference>
<comment type="similarity">
    <text evidence="2">Belongs to the KHG/KDPG aldolase family.</text>
</comment>
<dbReference type="CDD" id="cd00452">
    <property type="entry name" value="KDPG_aldolase"/>
    <property type="match status" value="1"/>
</dbReference>
<evidence type="ECO:0000256" key="5">
    <source>
        <dbReference type="ARBA" id="ARBA00023277"/>
    </source>
</evidence>
<accession>A0ABV8Q187</accession>
<reference evidence="7" key="1">
    <citation type="journal article" date="2019" name="Int. J. Syst. Evol. Microbiol.">
        <title>The Global Catalogue of Microorganisms (GCM) 10K type strain sequencing project: providing services to taxonomists for standard genome sequencing and annotation.</title>
        <authorList>
            <consortium name="The Broad Institute Genomics Platform"/>
            <consortium name="The Broad Institute Genome Sequencing Center for Infectious Disease"/>
            <person name="Wu L."/>
            <person name="Ma J."/>
        </authorList>
    </citation>
    <scope>NUCLEOTIDE SEQUENCE [LARGE SCALE GENOMIC DNA]</scope>
    <source>
        <strain evidence="7">CGMCC 1.10363</strain>
    </source>
</reference>
<dbReference type="InterPro" id="IPR000887">
    <property type="entry name" value="Aldlse_KDPG_KHG"/>
</dbReference>
<dbReference type="Pfam" id="PF01081">
    <property type="entry name" value="Aldolase"/>
    <property type="match status" value="1"/>
</dbReference>
<dbReference type="Gene3D" id="3.20.20.70">
    <property type="entry name" value="Aldolase class I"/>
    <property type="match status" value="1"/>
</dbReference>
<comment type="pathway">
    <text evidence="1">Carbohydrate acid metabolism.</text>
</comment>
<dbReference type="PANTHER" id="PTHR30246:SF1">
    <property type="entry name" value="2-DEHYDRO-3-DEOXY-6-PHOSPHOGALACTONATE ALDOLASE-RELATED"/>
    <property type="match status" value="1"/>
</dbReference>
<evidence type="ECO:0000256" key="4">
    <source>
        <dbReference type="ARBA" id="ARBA00023239"/>
    </source>
</evidence>
<evidence type="ECO:0000256" key="3">
    <source>
        <dbReference type="ARBA" id="ARBA00011233"/>
    </source>
</evidence>
<evidence type="ECO:0000313" key="7">
    <source>
        <dbReference type="Proteomes" id="UP001595900"/>
    </source>
</evidence>
<keyword evidence="4" id="KW-0456">Lyase</keyword>
<comment type="caution">
    <text evidence="6">The sequence shown here is derived from an EMBL/GenBank/DDBJ whole genome shotgun (WGS) entry which is preliminary data.</text>
</comment>
<dbReference type="Proteomes" id="UP001595900">
    <property type="component" value="Unassembled WGS sequence"/>
</dbReference>
<gene>
    <name evidence="6" type="ORF">ACFOYW_02040</name>
</gene>
<dbReference type="EMBL" id="JBHSCN010000002">
    <property type="protein sequence ID" value="MFC4242140.1"/>
    <property type="molecule type" value="Genomic_DNA"/>
</dbReference>
<sequence length="214" mass="22005">MALTKDARRTIHEVGVVAVIRAADWRTAVDVVEPLLAGGVRGIEITYTTPDAARAIAAIADRHGDDLALGAGTIREAGQATAAVDAGADFLVSPGTDEHLAAEMKATGALTVLGALTPTEVMHATRLGADIIKVFPAGLQGPGLLKALAEPFPEVDFVPTGGVTAENLPEWFAAGAVAVGAGSSLCSSQALARADWSEVERRARRFADAFAAVR</sequence>
<dbReference type="NCBIfam" id="TIGR01182">
    <property type="entry name" value="eda"/>
    <property type="match status" value="1"/>
</dbReference>
<evidence type="ECO:0000313" key="6">
    <source>
        <dbReference type="EMBL" id="MFC4242140.1"/>
    </source>
</evidence>
<organism evidence="6 7">
    <name type="scientific">Gryllotalpicola reticulitermitis</name>
    <dbReference type="NCBI Taxonomy" id="1184153"/>
    <lineage>
        <taxon>Bacteria</taxon>
        <taxon>Bacillati</taxon>
        <taxon>Actinomycetota</taxon>
        <taxon>Actinomycetes</taxon>
        <taxon>Micrococcales</taxon>
        <taxon>Microbacteriaceae</taxon>
        <taxon>Gryllotalpicola</taxon>
    </lineage>
</organism>
<proteinExistence type="inferred from homology"/>
<dbReference type="RefSeq" id="WP_390226936.1">
    <property type="nucleotide sequence ID" value="NZ_JBHSCN010000002.1"/>
</dbReference>